<dbReference type="GO" id="GO:0000184">
    <property type="term" value="P:nuclear-transcribed mRNA catabolic process, nonsense-mediated decay"/>
    <property type="evidence" value="ECO:0007669"/>
    <property type="project" value="InterPro"/>
</dbReference>
<name>A0A7S2Y6I1_9STRA</name>
<dbReference type="InterPro" id="IPR007193">
    <property type="entry name" value="Upf2/Nmd2_C"/>
</dbReference>
<reference evidence="7" key="1">
    <citation type="submission" date="2021-01" db="EMBL/GenBank/DDBJ databases">
        <authorList>
            <person name="Corre E."/>
            <person name="Pelletier E."/>
            <person name="Niang G."/>
            <person name="Scheremetjew M."/>
            <person name="Finn R."/>
            <person name="Kale V."/>
            <person name="Holt S."/>
            <person name="Cochrane G."/>
            <person name="Meng A."/>
            <person name="Brown T."/>
            <person name="Cohen L."/>
        </authorList>
    </citation>
    <scope>NUCLEOTIDE SEQUENCE</scope>
    <source>
        <strain evidence="7">CCMP125</strain>
    </source>
</reference>
<feature type="region of interest" description="Disordered" evidence="4">
    <location>
        <begin position="564"/>
        <end position="613"/>
    </location>
</feature>
<evidence type="ECO:0000259" key="6">
    <source>
        <dbReference type="Pfam" id="PF04050"/>
    </source>
</evidence>
<evidence type="ECO:0000256" key="3">
    <source>
        <dbReference type="SAM" id="Coils"/>
    </source>
</evidence>
<dbReference type="InterPro" id="IPR039762">
    <property type="entry name" value="Nmd2/UPF2"/>
</dbReference>
<feature type="domain" description="Up-frameshift suppressor 2 C-terminal" evidence="6">
    <location>
        <begin position="398"/>
        <end position="523"/>
    </location>
</feature>
<dbReference type="GO" id="GO:0003723">
    <property type="term" value="F:RNA binding"/>
    <property type="evidence" value="ECO:0007669"/>
    <property type="project" value="InterPro"/>
</dbReference>
<evidence type="ECO:0000256" key="1">
    <source>
        <dbReference type="ARBA" id="ARBA00004496"/>
    </source>
</evidence>
<dbReference type="SUPFAM" id="SSF48371">
    <property type="entry name" value="ARM repeat"/>
    <property type="match status" value="1"/>
</dbReference>
<feature type="region of interest" description="Disordered" evidence="4">
    <location>
        <begin position="441"/>
        <end position="468"/>
    </location>
</feature>
<accession>A0A7S2Y6I1</accession>
<evidence type="ECO:0000256" key="4">
    <source>
        <dbReference type="SAM" id="MobiDB-lite"/>
    </source>
</evidence>
<sequence length="613" mass="67697">MRFPWSDPGAQCGQLVNRIMLKACRKGRYKTIEAVAAVVASLRRRGAVEVSIRLVDSVMEELRWALEHPNFRDQQRTITYARLLGELFCRGQVSGKLIIDQLYEFINLGHEIPAALREASKQLVENGDQTETKLPEYDTSAAVAQTIAEDEEMAEDELEPEQQAELQHPVAVSEHSKYDPRVPSGVDPPGAAYRIKLVCTLLEVSSRQLVTKANLSAIDLFLAALQRYLFTKPVLATEVEFSLLDMFDAIDSQWKKAGKASGSADGGGGFTRYNSWLDSHNATVAAEEAEAVDLSKKRSDLEAIAVADSSKSLEDIMTRMIDQNLDEDSVSHMDDEEEDGSLVFSAKGSVHSHPEETDSEDEDNSGHSEDDLDEEEEYLDSDNDGDSEEVGSEEEEFDEDAYARQLEEEAFERELRRITMDALEKGKSSSRKVVASDMITGSQVVKKKEPSQARTETEQPPVPTFLSSRKAGVSVQLLRKGNKGKVEAKELVVPMETNLAIAATKKDAAAARERDEIKLRVLQYEADSAEAELTGGNVYLEQEKLQVIRNKPLSMDDIDRNFGTTRGDLQQANAKAKPTNSPMTTRVGVRPNRGGPGRGRGQRGGRSSGRGLV</sequence>
<evidence type="ECO:0000256" key="2">
    <source>
        <dbReference type="ARBA" id="ARBA00022490"/>
    </source>
</evidence>
<protein>
    <recommendedName>
        <fullName evidence="8">MIF4G domain-containing protein</fullName>
    </recommendedName>
</protein>
<feature type="compositionally biased region" description="Gly residues" evidence="4">
    <location>
        <begin position="594"/>
        <end position="613"/>
    </location>
</feature>
<organism evidence="7">
    <name type="scientific">Entomoneis paludosa</name>
    <dbReference type="NCBI Taxonomy" id="265537"/>
    <lineage>
        <taxon>Eukaryota</taxon>
        <taxon>Sar</taxon>
        <taxon>Stramenopiles</taxon>
        <taxon>Ochrophyta</taxon>
        <taxon>Bacillariophyta</taxon>
        <taxon>Bacillariophyceae</taxon>
        <taxon>Bacillariophycidae</taxon>
        <taxon>Entomoneidaceae</taxon>
        <taxon>Entomoneis</taxon>
    </lineage>
</organism>
<gene>
    <name evidence="7" type="ORF">APAL1065_LOCUS5833</name>
</gene>
<evidence type="ECO:0008006" key="8">
    <source>
        <dbReference type="Google" id="ProtNLM"/>
    </source>
</evidence>
<dbReference type="Pfam" id="PF02854">
    <property type="entry name" value="MIF4G"/>
    <property type="match status" value="1"/>
</dbReference>
<feature type="region of interest" description="Disordered" evidence="4">
    <location>
        <begin position="346"/>
        <end position="408"/>
    </location>
</feature>
<dbReference type="Pfam" id="PF04050">
    <property type="entry name" value="Upf2"/>
    <property type="match status" value="1"/>
</dbReference>
<evidence type="ECO:0000259" key="5">
    <source>
        <dbReference type="Pfam" id="PF02854"/>
    </source>
</evidence>
<dbReference type="InterPro" id="IPR003890">
    <property type="entry name" value="MIF4G-like_typ-3"/>
</dbReference>
<feature type="compositionally biased region" description="Acidic residues" evidence="4">
    <location>
        <begin position="370"/>
        <end position="400"/>
    </location>
</feature>
<dbReference type="GO" id="GO:0005737">
    <property type="term" value="C:cytoplasm"/>
    <property type="evidence" value="ECO:0007669"/>
    <property type="project" value="UniProtKB-SubCell"/>
</dbReference>
<keyword evidence="2" id="KW-0963">Cytoplasm</keyword>
<dbReference type="EMBL" id="HBHT01008718">
    <property type="protein sequence ID" value="CAD9952213.1"/>
    <property type="molecule type" value="Transcribed_RNA"/>
</dbReference>
<feature type="coiled-coil region" evidence="3">
    <location>
        <begin position="277"/>
        <end position="304"/>
    </location>
</feature>
<keyword evidence="3" id="KW-0175">Coiled coil</keyword>
<dbReference type="GO" id="GO:0035145">
    <property type="term" value="C:exon-exon junction complex"/>
    <property type="evidence" value="ECO:0007669"/>
    <property type="project" value="TreeGrafter"/>
</dbReference>
<feature type="compositionally biased region" description="Polar residues" evidence="4">
    <location>
        <begin position="564"/>
        <end position="584"/>
    </location>
</feature>
<feature type="compositionally biased region" description="Basic and acidic residues" evidence="4">
    <location>
        <begin position="446"/>
        <end position="457"/>
    </location>
</feature>
<proteinExistence type="predicted"/>
<dbReference type="PANTHER" id="PTHR12839">
    <property type="entry name" value="NONSENSE-MEDIATED MRNA DECAY PROTEIN 2 UP-FRAMESHIFT SUPPRESSOR 2"/>
    <property type="match status" value="1"/>
</dbReference>
<comment type="subcellular location">
    <subcellularLocation>
        <location evidence="1">Cytoplasm</location>
    </subcellularLocation>
</comment>
<feature type="domain" description="MIF4G" evidence="5">
    <location>
        <begin position="4"/>
        <end position="111"/>
    </location>
</feature>
<evidence type="ECO:0000313" key="7">
    <source>
        <dbReference type="EMBL" id="CAD9952213.1"/>
    </source>
</evidence>
<dbReference type="Gene3D" id="1.25.40.180">
    <property type="match status" value="1"/>
</dbReference>
<dbReference type="InterPro" id="IPR016024">
    <property type="entry name" value="ARM-type_fold"/>
</dbReference>
<dbReference type="PANTHER" id="PTHR12839:SF7">
    <property type="entry name" value="REGULATOR OF NONSENSE TRANSCRIPTS 2"/>
    <property type="match status" value="1"/>
</dbReference>
<dbReference type="AlphaFoldDB" id="A0A7S2Y6I1"/>